<feature type="compositionally biased region" description="Pro residues" evidence="1">
    <location>
        <begin position="130"/>
        <end position="144"/>
    </location>
</feature>
<evidence type="ECO:0000313" key="4">
    <source>
        <dbReference type="Proteomes" id="UP001303889"/>
    </source>
</evidence>
<organism evidence="3 4">
    <name type="scientific">Staphylotrichum tortipilum</name>
    <dbReference type="NCBI Taxonomy" id="2831512"/>
    <lineage>
        <taxon>Eukaryota</taxon>
        <taxon>Fungi</taxon>
        <taxon>Dikarya</taxon>
        <taxon>Ascomycota</taxon>
        <taxon>Pezizomycotina</taxon>
        <taxon>Sordariomycetes</taxon>
        <taxon>Sordariomycetidae</taxon>
        <taxon>Sordariales</taxon>
        <taxon>Chaetomiaceae</taxon>
        <taxon>Staphylotrichum</taxon>
    </lineage>
</organism>
<dbReference type="EMBL" id="MU856434">
    <property type="protein sequence ID" value="KAK3896716.1"/>
    <property type="molecule type" value="Genomic_DNA"/>
</dbReference>
<protein>
    <submittedName>
        <fullName evidence="3">Uncharacterized protein</fullName>
    </submittedName>
</protein>
<feature type="region of interest" description="Disordered" evidence="1">
    <location>
        <begin position="1"/>
        <end position="201"/>
    </location>
</feature>
<feature type="compositionally biased region" description="Basic residues" evidence="1">
    <location>
        <begin position="1"/>
        <end position="11"/>
    </location>
</feature>
<accession>A0AAN6M8W7</accession>
<dbReference type="AlphaFoldDB" id="A0AAN6M8W7"/>
<reference evidence="3" key="2">
    <citation type="submission" date="2023-05" db="EMBL/GenBank/DDBJ databases">
        <authorList>
            <consortium name="Lawrence Berkeley National Laboratory"/>
            <person name="Steindorff A."/>
            <person name="Hensen N."/>
            <person name="Bonometti L."/>
            <person name="Westerberg I."/>
            <person name="Brannstrom I.O."/>
            <person name="Guillou S."/>
            <person name="Cros-Aarteil S."/>
            <person name="Calhoun S."/>
            <person name="Haridas S."/>
            <person name="Kuo A."/>
            <person name="Mondo S."/>
            <person name="Pangilinan J."/>
            <person name="Riley R."/>
            <person name="Labutti K."/>
            <person name="Andreopoulos B."/>
            <person name="Lipzen A."/>
            <person name="Chen C."/>
            <person name="Yanf M."/>
            <person name="Daum C."/>
            <person name="Ng V."/>
            <person name="Clum A."/>
            <person name="Ohm R."/>
            <person name="Martin F."/>
            <person name="Silar P."/>
            <person name="Natvig D."/>
            <person name="Lalanne C."/>
            <person name="Gautier V."/>
            <person name="Ament-Velasquez S.L."/>
            <person name="Kruys A."/>
            <person name="Hutchinson M.I."/>
            <person name="Powell A.J."/>
            <person name="Barry K."/>
            <person name="Miller A.N."/>
            <person name="Grigoriev I.V."/>
            <person name="Debuchy R."/>
            <person name="Gladieux P."/>
            <person name="Thoren M.H."/>
            <person name="Johannesson H."/>
        </authorList>
    </citation>
    <scope>NUCLEOTIDE SEQUENCE</scope>
    <source>
        <strain evidence="3">CBS 103.79</strain>
    </source>
</reference>
<evidence type="ECO:0000256" key="2">
    <source>
        <dbReference type="SAM" id="Phobius"/>
    </source>
</evidence>
<evidence type="ECO:0000313" key="3">
    <source>
        <dbReference type="EMBL" id="KAK3896716.1"/>
    </source>
</evidence>
<reference evidence="3" key="1">
    <citation type="journal article" date="2023" name="Mol. Phylogenet. Evol.">
        <title>Genome-scale phylogeny and comparative genomics of the fungal order Sordariales.</title>
        <authorList>
            <person name="Hensen N."/>
            <person name="Bonometti L."/>
            <person name="Westerberg I."/>
            <person name="Brannstrom I.O."/>
            <person name="Guillou S."/>
            <person name="Cros-Aarteil S."/>
            <person name="Calhoun S."/>
            <person name="Haridas S."/>
            <person name="Kuo A."/>
            <person name="Mondo S."/>
            <person name="Pangilinan J."/>
            <person name="Riley R."/>
            <person name="LaButti K."/>
            <person name="Andreopoulos B."/>
            <person name="Lipzen A."/>
            <person name="Chen C."/>
            <person name="Yan M."/>
            <person name="Daum C."/>
            <person name="Ng V."/>
            <person name="Clum A."/>
            <person name="Steindorff A."/>
            <person name="Ohm R.A."/>
            <person name="Martin F."/>
            <person name="Silar P."/>
            <person name="Natvig D.O."/>
            <person name="Lalanne C."/>
            <person name="Gautier V."/>
            <person name="Ament-Velasquez S.L."/>
            <person name="Kruys A."/>
            <person name="Hutchinson M.I."/>
            <person name="Powell A.J."/>
            <person name="Barry K."/>
            <person name="Miller A.N."/>
            <person name="Grigoriev I.V."/>
            <person name="Debuchy R."/>
            <person name="Gladieux P."/>
            <person name="Hiltunen Thoren M."/>
            <person name="Johannesson H."/>
        </authorList>
    </citation>
    <scope>NUCLEOTIDE SEQUENCE</scope>
    <source>
        <strain evidence="3">CBS 103.79</strain>
    </source>
</reference>
<feature type="compositionally biased region" description="Low complexity" evidence="1">
    <location>
        <begin position="180"/>
        <end position="189"/>
    </location>
</feature>
<feature type="compositionally biased region" description="Low complexity" evidence="1">
    <location>
        <begin position="145"/>
        <end position="173"/>
    </location>
</feature>
<feature type="compositionally biased region" description="Pro residues" evidence="1">
    <location>
        <begin position="80"/>
        <end position="97"/>
    </location>
</feature>
<keyword evidence="2" id="KW-1133">Transmembrane helix</keyword>
<feature type="compositionally biased region" description="Low complexity" evidence="1">
    <location>
        <begin position="66"/>
        <end position="79"/>
    </location>
</feature>
<comment type="caution">
    <text evidence="3">The sequence shown here is derived from an EMBL/GenBank/DDBJ whole genome shotgun (WGS) entry which is preliminary data.</text>
</comment>
<dbReference type="Proteomes" id="UP001303889">
    <property type="component" value="Unassembled WGS sequence"/>
</dbReference>
<feature type="transmembrane region" description="Helical" evidence="2">
    <location>
        <begin position="261"/>
        <end position="283"/>
    </location>
</feature>
<feature type="compositionally biased region" description="Low complexity" evidence="1">
    <location>
        <begin position="34"/>
        <end position="46"/>
    </location>
</feature>
<keyword evidence="4" id="KW-1185">Reference proteome</keyword>
<proteinExistence type="predicted"/>
<sequence length="330" mass="34014">MRRRASRRTARRLPPPRFVVDRRNPQVVAEDSGDGTADAGQDDQGNQGKGKDKEKKDKKAKDQKDSTTSTTIPVTSETAPPLPPPPPTPPAPPPPPTLTEGTTTLLSTSLAVPPPVTTSLSTSQAVSPPATIPPPPPPPPPPPAASTGSSSSQSTSVAQTSTPSTLETRTLTTQIPAIGTFTQPTSTTLLPPPADVTTSQDSVGTILPSTAEDQAPSSTTQRFMNSLDGTPSLATPTGPAYTTTDLPMAIKAESSLNPGQIAGIVIGSLALLLLAAAAIITLLRRRRCSAASALRNISPSPFQSLLARMTPTASPIPFFNPQPPLPPPAA</sequence>
<evidence type="ECO:0000256" key="1">
    <source>
        <dbReference type="SAM" id="MobiDB-lite"/>
    </source>
</evidence>
<name>A0AAN6M8W7_9PEZI</name>
<keyword evidence="2" id="KW-0472">Membrane</keyword>
<feature type="non-terminal residue" evidence="3">
    <location>
        <position position="330"/>
    </location>
</feature>
<feature type="compositionally biased region" description="Low complexity" evidence="1">
    <location>
        <begin position="98"/>
        <end position="111"/>
    </location>
</feature>
<keyword evidence="2" id="KW-0812">Transmembrane</keyword>
<feature type="compositionally biased region" description="Basic and acidic residues" evidence="1">
    <location>
        <begin position="49"/>
        <end position="65"/>
    </location>
</feature>
<gene>
    <name evidence="3" type="ORF">C8A05DRAFT_39736</name>
</gene>